<dbReference type="EMBL" id="JBGFFE010000002">
    <property type="protein sequence ID" value="MEY8762468.1"/>
    <property type="molecule type" value="Genomic_DNA"/>
</dbReference>
<dbReference type="Proteomes" id="UP001565220">
    <property type="component" value="Unassembled WGS sequence"/>
</dbReference>
<reference evidence="1 2" key="1">
    <citation type="submission" date="2024-08" db="EMBL/GenBank/DDBJ databases">
        <title>Clostridium lapicellarii sp. nov., and Clostridium renhuaiense sp. nov., two species isolated from the mud in a fermentation cellar used for producing sauce-flavour Chinese liquors.</title>
        <authorList>
            <person name="Yang F."/>
            <person name="Wang H."/>
            <person name="Chen L.Q."/>
            <person name="Zhou N."/>
            <person name="Lu J.J."/>
            <person name="Pu X.X."/>
            <person name="Wan B."/>
            <person name="Wang L."/>
            <person name="Liu S.J."/>
        </authorList>
    </citation>
    <scope>NUCLEOTIDE SEQUENCE [LARGE SCALE GENOMIC DNA]</scope>
    <source>
        <strain evidence="1 2">MT-113</strain>
    </source>
</reference>
<protein>
    <submittedName>
        <fullName evidence="1">Uncharacterized protein</fullName>
    </submittedName>
</protein>
<proteinExistence type="predicted"/>
<comment type="caution">
    <text evidence="1">The sequence shown here is derived from an EMBL/GenBank/DDBJ whole genome shotgun (WGS) entry which is preliminary data.</text>
</comment>
<evidence type="ECO:0000313" key="2">
    <source>
        <dbReference type="Proteomes" id="UP001565220"/>
    </source>
</evidence>
<accession>A0ABV4DWZ5</accession>
<sequence length="64" mass="7240">MVKKVCCKNYSLTREKLANPFSKGTLKDRLIKSNTIDLQDNIIFKDFGDGYGKAAPIDKSKIMK</sequence>
<dbReference type="RefSeq" id="WP_369868401.1">
    <property type="nucleotide sequence ID" value="NZ_JBGFFE010000002.1"/>
</dbReference>
<keyword evidence="2" id="KW-1185">Reference proteome</keyword>
<gene>
    <name evidence="1" type="ORF">AB8S09_02225</name>
</gene>
<name>A0ABV4DWZ5_9CLOT</name>
<evidence type="ECO:0000313" key="1">
    <source>
        <dbReference type="EMBL" id="MEY8762468.1"/>
    </source>
</evidence>
<organism evidence="1 2">
    <name type="scientific">Clostridium lapidicellarium</name>
    <dbReference type="NCBI Taxonomy" id="3240931"/>
    <lineage>
        <taxon>Bacteria</taxon>
        <taxon>Bacillati</taxon>
        <taxon>Bacillota</taxon>
        <taxon>Clostridia</taxon>
        <taxon>Eubacteriales</taxon>
        <taxon>Clostridiaceae</taxon>
        <taxon>Clostridium</taxon>
    </lineage>
</organism>